<accession>A0A653G7R4</accession>
<dbReference type="EMBL" id="LR699048">
    <property type="protein sequence ID" value="VVC17435.1"/>
    <property type="molecule type" value="Genomic_DNA"/>
</dbReference>
<name>A0A653G7R4_9CAUD</name>
<proteinExistence type="predicted"/>
<reference evidence="1 2" key="1">
    <citation type="submission" date="2020-02" db="EMBL/GenBank/DDBJ databases">
        <authorList>
            <person name="Petit M.-A."/>
            <person name="Lossouarn J."/>
        </authorList>
    </citation>
    <scope>NUCLEOTIDE SEQUENCE [LARGE SCALE GENOMIC DNA]</scope>
</reference>
<evidence type="ECO:0000313" key="2">
    <source>
        <dbReference type="Proteomes" id="UP000424535"/>
    </source>
</evidence>
<evidence type="ECO:0000313" key="1">
    <source>
        <dbReference type="EMBL" id="VVC17435.1"/>
    </source>
</evidence>
<protein>
    <submittedName>
        <fullName evidence="1">Uncharacterized protein</fullName>
    </submittedName>
</protein>
<organism evidence="1 2">
    <name type="scientific">Escherichia phage VpaE1_ev035</name>
    <dbReference type="NCBI Taxonomy" id="2695839"/>
    <lineage>
        <taxon>Viruses</taxon>
        <taxon>Duplodnaviria</taxon>
        <taxon>Heunggongvirae</taxon>
        <taxon>Uroviricota</taxon>
        <taxon>Caudoviricetes</taxon>
        <taxon>Andersonviridae</taxon>
        <taxon>Ounavirinae</taxon>
        <taxon>Felixounavirus</taxon>
        <taxon>Felixounavirus ev035</taxon>
    </lineage>
</organism>
<sequence length="72" mass="8029">MTLSEIEVQLQCAGYSQKEIEGLFIVLCSSCRNLKVNPEVLRRVDIFIAGGKIAKDKTGYLKGERVNIESLL</sequence>
<keyword evidence="2" id="KW-1185">Reference proteome</keyword>
<dbReference type="Proteomes" id="UP000424535">
    <property type="component" value="Chromosome"/>
</dbReference>